<accession>A0A6G1QI60</accession>
<evidence type="ECO:0000313" key="1">
    <source>
        <dbReference type="EMBL" id="KAF3701786.1"/>
    </source>
</evidence>
<dbReference type="EMBL" id="CM015728">
    <property type="protein sequence ID" value="KAF3701786.1"/>
    <property type="molecule type" value="Genomic_DNA"/>
</dbReference>
<dbReference type="Proteomes" id="UP000503349">
    <property type="component" value="Chromosome 17"/>
</dbReference>
<proteinExistence type="predicted"/>
<sequence length="89" mass="10422">MQTDKRRKKNRSIKKTHQLDNFDTAFHKNTSKYRLYAKSTSDNANVVHPIFVPPENNCHVYFQGTLKRDAEGWYKLVVAMVTGMISIYK</sequence>
<protein>
    <submittedName>
        <fullName evidence="1">Uncharacterized protein</fullName>
    </submittedName>
</protein>
<dbReference type="AlphaFoldDB" id="A0A6G1QI60"/>
<keyword evidence="2" id="KW-1185">Reference proteome</keyword>
<reference evidence="2" key="2">
    <citation type="submission" date="2019-02" db="EMBL/GenBank/DDBJ databases">
        <title>Opniocepnalus argus Var Kimnra genome.</title>
        <authorList>
            <person name="Zhou C."/>
            <person name="Xiao S."/>
        </authorList>
    </citation>
    <scope>NUCLEOTIDE SEQUENCE [LARGE SCALE GENOMIC DNA]</scope>
</reference>
<gene>
    <name evidence="1" type="ORF">EXN66_Car017474</name>
</gene>
<name>A0A6G1QI60_CHAAH</name>
<reference evidence="1 2" key="1">
    <citation type="submission" date="2019-02" db="EMBL/GenBank/DDBJ databases">
        <title>Opniocepnalus argus genome.</title>
        <authorList>
            <person name="Zhou C."/>
            <person name="Xiao S."/>
        </authorList>
    </citation>
    <scope>NUCLEOTIDE SEQUENCE [LARGE SCALE GENOMIC DNA]</scope>
    <source>
        <strain evidence="1">OARG1902GOOAL</strain>
        <tissue evidence="1">Muscle</tissue>
    </source>
</reference>
<evidence type="ECO:0000313" key="2">
    <source>
        <dbReference type="Proteomes" id="UP000503349"/>
    </source>
</evidence>
<organism evidence="1 2">
    <name type="scientific">Channa argus</name>
    <name type="common">Northern snakehead</name>
    <name type="synonym">Ophicephalus argus</name>
    <dbReference type="NCBI Taxonomy" id="215402"/>
    <lineage>
        <taxon>Eukaryota</taxon>
        <taxon>Metazoa</taxon>
        <taxon>Chordata</taxon>
        <taxon>Craniata</taxon>
        <taxon>Vertebrata</taxon>
        <taxon>Euteleostomi</taxon>
        <taxon>Actinopterygii</taxon>
        <taxon>Neopterygii</taxon>
        <taxon>Teleostei</taxon>
        <taxon>Neoteleostei</taxon>
        <taxon>Acanthomorphata</taxon>
        <taxon>Anabantaria</taxon>
        <taxon>Anabantiformes</taxon>
        <taxon>Channoidei</taxon>
        <taxon>Channidae</taxon>
        <taxon>Channa</taxon>
    </lineage>
</organism>